<accession>A0A0M0GLG7</accession>
<sequence>MLKIRTLDKPELNCPKDKRGNFELNEYIFGVDVARSNSQSNNKTAIVVLKIIRNKTGTIRQIQAVNIVEPPNGLSFKEQSLIVKRLFYAYGGHSDILKSRVKAIVVDGNVIGKGLIDRLLEDLTDPDTNEELGCFDTINTDQKPDVTPAIEVVYDLTAQGINGEIIRTFIDYVETEKLKLLKINDEIKGKSVNSNVNLEEDKARIHTQYLIDEISNLKLESTQKSITVKQVLKKIDKDRYSALAYALYYIFLFLEKEEVEEVYDEDDSLVYF</sequence>
<proteinExistence type="predicted"/>
<gene>
    <name evidence="1" type="ORF">AF332_11280</name>
</gene>
<evidence type="ECO:0000313" key="2">
    <source>
        <dbReference type="Proteomes" id="UP000037109"/>
    </source>
</evidence>
<comment type="caution">
    <text evidence="1">The sequence shown here is derived from an EMBL/GenBank/DDBJ whole genome shotgun (WGS) entry which is preliminary data.</text>
</comment>
<dbReference type="STRING" id="1459.AF332_11280"/>
<keyword evidence="2" id="KW-1185">Reference proteome</keyword>
<dbReference type="EMBL" id="LGUF01000007">
    <property type="protein sequence ID" value="KON90271.1"/>
    <property type="molecule type" value="Genomic_DNA"/>
</dbReference>
<organism evidence="1 2">
    <name type="scientific">Sporosarcina globispora</name>
    <name type="common">Bacillus globisporus</name>
    <dbReference type="NCBI Taxonomy" id="1459"/>
    <lineage>
        <taxon>Bacteria</taxon>
        <taxon>Bacillati</taxon>
        <taxon>Bacillota</taxon>
        <taxon>Bacilli</taxon>
        <taxon>Bacillales</taxon>
        <taxon>Caryophanaceae</taxon>
        <taxon>Sporosarcina</taxon>
    </lineage>
</organism>
<dbReference type="Proteomes" id="UP000037109">
    <property type="component" value="Unassembled WGS sequence"/>
</dbReference>
<dbReference type="Gene3D" id="3.30.420.240">
    <property type="match status" value="1"/>
</dbReference>
<evidence type="ECO:0000313" key="1">
    <source>
        <dbReference type="EMBL" id="KON90271.1"/>
    </source>
</evidence>
<dbReference type="PATRIC" id="fig|1459.3.peg.2411"/>
<dbReference type="AlphaFoldDB" id="A0A0M0GLG7"/>
<reference evidence="2" key="1">
    <citation type="submission" date="2015-07" db="EMBL/GenBank/DDBJ databases">
        <title>Fjat-10036 dsm4.</title>
        <authorList>
            <person name="Liu B."/>
            <person name="Wang J."/>
            <person name="Zhu Y."/>
            <person name="Liu G."/>
            <person name="Chen Q."/>
            <person name="Chen Z."/>
            <person name="Lan J."/>
            <person name="Che J."/>
            <person name="Ge C."/>
            <person name="Shi H."/>
            <person name="Pan Z."/>
            <person name="Liu X."/>
        </authorList>
    </citation>
    <scope>NUCLEOTIDE SEQUENCE [LARGE SCALE GENOMIC DNA]</scope>
    <source>
        <strain evidence="2">DSM 4</strain>
    </source>
</reference>
<protein>
    <submittedName>
        <fullName evidence="1">Uncharacterized protein</fullName>
    </submittedName>
</protein>
<name>A0A0M0GLG7_SPOGL</name>